<dbReference type="Pfam" id="PF17996">
    <property type="entry name" value="CE2_N"/>
    <property type="match status" value="1"/>
</dbReference>
<dbReference type="EMBL" id="MDYQ01000448">
    <property type="protein sequence ID" value="PRP74648.1"/>
    <property type="molecule type" value="Genomic_DNA"/>
</dbReference>
<dbReference type="STRING" id="1890364.A0A2P6MSH3"/>
<feature type="domain" description="Apple" evidence="3">
    <location>
        <begin position="390"/>
        <end position="435"/>
    </location>
</feature>
<sequence>MMKALLILLLSIVSIIRADVQSINALKISPMGSVNGGLIIDGTDYRINFLGRSEVQGTTRRFDWPGIQIRLRISNTSFLDVLLQSAGFYEIIVDNQPINSIQMNSQDFTRIASNLDPNTWHNIEIYKKNEAELTSVRPYISLYILIPQVATLKSVRIADQGKFGRFISSKRRIEFVGDSITCGYGVIPPSVPCSGNGPNGAWESAFDNYVRMTATDLAADVTRVSWSGRGMVQNCCGLPPPVMPTLYNQTLGTDAKSKWNFKSWVPQAVVINLGTNDHNGNPAPSLDTFAAGYTQFIKDLRARYANVTVFTLCGGMVEGAFCDAVSKVSSANGAHYVNIPALTSNQMGCDGHPNTYGNRVMADLLVDLISKKMRWPILSRVGSHGPIEFIDRPMNDLPNGLISASSPADCQNRCFARSDCQVWAFDTCGTRCWLKSAASTGVPSICRASAPSLLAQEL</sequence>
<dbReference type="OrthoDB" id="30833at2759"/>
<evidence type="ECO:0000259" key="4">
    <source>
        <dbReference type="Pfam" id="PF17996"/>
    </source>
</evidence>
<feature type="signal peptide" evidence="1">
    <location>
        <begin position="1"/>
        <end position="18"/>
    </location>
</feature>
<organism evidence="5 6">
    <name type="scientific">Planoprotostelium fungivorum</name>
    <dbReference type="NCBI Taxonomy" id="1890364"/>
    <lineage>
        <taxon>Eukaryota</taxon>
        <taxon>Amoebozoa</taxon>
        <taxon>Evosea</taxon>
        <taxon>Variosea</taxon>
        <taxon>Cavosteliida</taxon>
        <taxon>Cavosteliaceae</taxon>
        <taxon>Planoprotostelium</taxon>
    </lineage>
</organism>
<dbReference type="InterPro" id="IPR003609">
    <property type="entry name" value="Pan_app"/>
</dbReference>
<dbReference type="Gene3D" id="3.50.4.10">
    <property type="entry name" value="Hepatocyte Growth Factor"/>
    <property type="match status" value="1"/>
</dbReference>
<evidence type="ECO:0000256" key="1">
    <source>
        <dbReference type="SAM" id="SignalP"/>
    </source>
</evidence>
<dbReference type="Gene3D" id="2.60.120.260">
    <property type="entry name" value="Galactose-binding domain-like"/>
    <property type="match status" value="1"/>
</dbReference>
<dbReference type="InterPro" id="IPR036514">
    <property type="entry name" value="SGNH_hydro_sf"/>
</dbReference>
<keyword evidence="1" id="KW-0732">Signal</keyword>
<feature type="domain" description="Carbohydrate esterase 2 N-terminal" evidence="4">
    <location>
        <begin position="50"/>
        <end position="133"/>
    </location>
</feature>
<keyword evidence="5" id="KW-0378">Hydrolase</keyword>
<evidence type="ECO:0000313" key="6">
    <source>
        <dbReference type="Proteomes" id="UP000241769"/>
    </source>
</evidence>
<protein>
    <submittedName>
        <fullName evidence="5">Esterase, SGNH hydrolase-type</fullName>
    </submittedName>
</protein>
<dbReference type="GO" id="GO:0052689">
    <property type="term" value="F:carboxylic ester hydrolase activity"/>
    <property type="evidence" value="ECO:0007669"/>
    <property type="project" value="InterPro"/>
</dbReference>
<dbReference type="PANTHER" id="PTHR37834">
    <property type="entry name" value="GDSL-LIKE LIPASE/ACYLHYDROLASE DOMAIN PROTEIN (AFU_ORTHOLOGUE AFUA_2G00620)"/>
    <property type="match status" value="1"/>
</dbReference>
<name>A0A2P6MSH3_9EUKA</name>
<dbReference type="InterPro" id="IPR052762">
    <property type="entry name" value="PCW_deacetylase/CE"/>
</dbReference>
<dbReference type="InParanoid" id="A0A2P6MSH3"/>
<dbReference type="AlphaFoldDB" id="A0A2P6MSH3"/>
<gene>
    <name evidence="5" type="ORF">PROFUN_03570</name>
</gene>
<dbReference type="Gene3D" id="3.40.50.1110">
    <property type="entry name" value="SGNH hydrolase"/>
    <property type="match status" value="1"/>
</dbReference>
<dbReference type="InterPro" id="IPR013830">
    <property type="entry name" value="SGNH_hydro"/>
</dbReference>
<comment type="caution">
    <text evidence="5">The sequence shown here is derived from an EMBL/GenBank/DDBJ whole genome shotgun (WGS) entry which is preliminary data.</text>
</comment>
<evidence type="ECO:0000313" key="5">
    <source>
        <dbReference type="EMBL" id="PRP74648.1"/>
    </source>
</evidence>
<dbReference type="InterPro" id="IPR040794">
    <property type="entry name" value="CE2_N"/>
</dbReference>
<feature type="domain" description="SGNH hydrolase-type esterase" evidence="2">
    <location>
        <begin position="175"/>
        <end position="359"/>
    </location>
</feature>
<keyword evidence="6" id="KW-1185">Reference proteome</keyword>
<dbReference type="PANTHER" id="PTHR37834:SF2">
    <property type="entry name" value="ESTERASE, SGNH HYDROLASE-TYPE"/>
    <property type="match status" value="1"/>
</dbReference>
<dbReference type="SUPFAM" id="SSF52266">
    <property type="entry name" value="SGNH hydrolase"/>
    <property type="match status" value="1"/>
</dbReference>
<proteinExistence type="predicted"/>
<dbReference type="Pfam" id="PF14295">
    <property type="entry name" value="PAN_4"/>
    <property type="match status" value="1"/>
</dbReference>
<feature type="chain" id="PRO_5015201993" evidence="1">
    <location>
        <begin position="19"/>
        <end position="458"/>
    </location>
</feature>
<dbReference type="InterPro" id="IPR037461">
    <property type="entry name" value="CtCE2-like_dom"/>
</dbReference>
<dbReference type="Pfam" id="PF13472">
    <property type="entry name" value="Lipase_GDSL_2"/>
    <property type="match status" value="1"/>
</dbReference>
<evidence type="ECO:0000259" key="2">
    <source>
        <dbReference type="Pfam" id="PF13472"/>
    </source>
</evidence>
<dbReference type="Proteomes" id="UP000241769">
    <property type="component" value="Unassembled WGS sequence"/>
</dbReference>
<reference evidence="5 6" key="1">
    <citation type="journal article" date="2018" name="Genome Biol. Evol.">
        <title>Multiple Roots of Fruiting Body Formation in Amoebozoa.</title>
        <authorList>
            <person name="Hillmann F."/>
            <person name="Forbes G."/>
            <person name="Novohradska S."/>
            <person name="Ferling I."/>
            <person name="Riege K."/>
            <person name="Groth M."/>
            <person name="Westermann M."/>
            <person name="Marz M."/>
            <person name="Spaller T."/>
            <person name="Winckler T."/>
            <person name="Schaap P."/>
            <person name="Glockner G."/>
        </authorList>
    </citation>
    <scope>NUCLEOTIDE SEQUENCE [LARGE SCALE GENOMIC DNA]</scope>
    <source>
        <strain evidence="5 6">Jena</strain>
    </source>
</reference>
<evidence type="ECO:0000259" key="3">
    <source>
        <dbReference type="Pfam" id="PF14295"/>
    </source>
</evidence>
<accession>A0A2P6MSH3</accession>
<dbReference type="CDD" id="cd01831">
    <property type="entry name" value="Endoglucanase_E_like"/>
    <property type="match status" value="1"/>
</dbReference>